<organism evidence="2 3">
    <name type="scientific">Nannocystis exedens</name>
    <dbReference type="NCBI Taxonomy" id="54"/>
    <lineage>
        <taxon>Bacteria</taxon>
        <taxon>Pseudomonadati</taxon>
        <taxon>Myxococcota</taxon>
        <taxon>Polyangia</taxon>
        <taxon>Nannocystales</taxon>
        <taxon>Nannocystaceae</taxon>
        <taxon>Nannocystis</taxon>
    </lineage>
</organism>
<reference evidence="3" key="1">
    <citation type="submission" date="2016-10" db="EMBL/GenBank/DDBJ databases">
        <authorList>
            <person name="Varghese N."/>
            <person name="Submissions S."/>
        </authorList>
    </citation>
    <scope>NUCLEOTIDE SEQUENCE [LARGE SCALE GENOMIC DNA]</scope>
    <source>
        <strain evidence="3">ATCC 25963</strain>
    </source>
</reference>
<keyword evidence="1" id="KW-0732">Signal</keyword>
<feature type="signal peptide" evidence="1">
    <location>
        <begin position="1"/>
        <end position="19"/>
    </location>
</feature>
<sequence>MRRPFLCALVVAATTSALACDAVIAAQSKGQPAPAEVDQPAAMAAVHVQANVDVQLKPEVLDLETVNYLIKKGKVKDAEALEKQLNNPKEKLHTIDIDGDGKLDKIQIVEVKKPNDEIVFELHVIPSSKKEKDNTLLVAFIDFAPDKTTNTLVVKATYAPCVIGYDTIVYDYNVPIVVQNNTIVVTGGPAFYGWLFAVRPAYVGVIVIDAPTVHIHKHKHKGKWKGKGKGKWGWH</sequence>
<proteinExistence type="predicted"/>
<keyword evidence="3" id="KW-1185">Reference proteome</keyword>
<evidence type="ECO:0008006" key="4">
    <source>
        <dbReference type="Google" id="ProtNLM"/>
    </source>
</evidence>
<dbReference type="PROSITE" id="PS51257">
    <property type="entry name" value="PROKAR_LIPOPROTEIN"/>
    <property type="match status" value="1"/>
</dbReference>
<accession>A0A1I2CEG4</accession>
<evidence type="ECO:0000313" key="2">
    <source>
        <dbReference type="EMBL" id="SFE66505.1"/>
    </source>
</evidence>
<protein>
    <recommendedName>
        <fullName evidence="4">EF-hand domain-containing protein</fullName>
    </recommendedName>
</protein>
<evidence type="ECO:0000256" key="1">
    <source>
        <dbReference type="SAM" id="SignalP"/>
    </source>
</evidence>
<dbReference type="AlphaFoldDB" id="A0A1I2CEG4"/>
<dbReference type="EMBL" id="FOMX01000017">
    <property type="protein sequence ID" value="SFE66505.1"/>
    <property type="molecule type" value="Genomic_DNA"/>
</dbReference>
<dbReference type="RefSeq" id="WP_096326684.1">
    <property type="nucleotide sequence ID" value="NZ_FOMX01000017.1"/>
</dbReference>
<feature type="chain" id="PRO_5011646914" description="EF-hand domain-containing protein" evidence="1">
    <location>
        <begin position="20"/>
        <end position="235"/>
    </location>
</feature>
<gene>
    <name evidence="2" type="ORF">SAMN02745121_05085</name>
</gene>
<dbReference type="Proteomes" id="UP000199400">
    <property type="component" value="Unassembled WGS sequence"/>
</dbReference>
<evidence type="ECO:0000313" key="3">
    <source>
        <dbReference type="Proteomes" id="UP000199400"/>
    </source>
</evidence>
<name>A0A1I2CEG4_9BACT</name>